<feature type="domain" description="Protein-arginine deiminase C-terminal" evidence="2">
    <location>
        <begin position="219"/>
        <end position="637"/>
    </location>
</feature>
<keyword evidence="4" id="KW-1185">Reference proteome</keyword>
<sequence length="640" mass="68016">MSRLLFLTGAVAAGLFGSALPAGAVGGPVAALQGDQLSGPVLFLANLDDDAERCRAKARTVAKDAVAQEAAYDDAFYQRKAELEKEPDKEKAEKLYQELVRTYQRQKNAADRTMAACNDAADAVVNGAQDAKDLARVRTQPWVGAPAGATGRITVSTDRVRVFVKRGSGWSASTVLTADEVRRGVELGIEGRDIVRNSAVWDGTASLKLVVSGNGSTATASLALKEAPVLTQPNTQRVQKVFAGVAGDSDKVGTAWRKQVDKVVKQTGVPGGVQLLDQGDDSWTQDLFEPAYMSIPGPGGKPQGMKVLLGSVNDSRRVGSRVIFTELAGADVAAVHVEHVPVPEENDSYDSMGNLETIPPTPAHPVGRIVIGGDGFDHGKTGPAPEMVTLLKSQGMQDPLGLDTSWLTVGHVDEFLQFVAVPGSRLGWKALVADPAAGLELLRGVQKSGRGGEIMHGGLPKLEWPYDLRIDQRSTSEFLADRQFVETNERAAAKIQANVEVLKAQAGLTDAELVRVPSLFTAKSMDYGMLETEISQLEPGPEKDQAIAKLHAMRDAVAEIPGPVNGLVLNGGRYVAPKPYGPVVNGKDVFATAISKALGGIGYQVAYADDLTSEHVSEGEIHCATNTLRDSLSTRWWTGS</sequence>
<keyword evidence="1" id="KW-0732">Signal</keyword>
<feature type="chain" id="PRO_5030809084" evidence="1">
    <location>
        <begin position="25"/>
        <end position="640"/>
    </location>
</feature>
<dbReference type="EC" id="3.5.3.15" evidence="3"/>
<dbReference type="PANTHER" id="PTHR10837">
    <property type="entry name" value="PEPTIDYLARGININE DEIMINASE"/>
    <property type="match status" value="1"/>
</dbReference>
<gene>
    <name evidence="3" type="ORF">HDA39_008092</name>
</gene>
<dbReference type="PANTHER" id="PTHR10837:SF8">
    <property type="entry name" value="PROTEIN-ARGININE DEIMINASE"/>
    <property type="match status" value="1"/>
</dbReference>
<protein>
    <submittedName>
        <fullName evidence="3">Protein-arginine deiminase</fullName>
        <ecNumber evidence="3">3.5.3.15</ecNumber>
    </submittedName>
</protein>
<keyword evidence="3" id="KW-0378">Hydrolase</keyword>
<evidence type="ECO:0000256" key="1">
    <source>
        <dbReference type="SAM" id="SignalP"/>
    </source>
</evidence>
<dbReference type="SUPFAM" id="SSF55909">
    <property type="entry name" value="Pentein"/>
    <property type="match status" value="1"/>
</dbReference>
<dbReference type="InterPro" id="IPR013530">
    <property type="entry name" value="PAD_C"/>
</dbReference>
<accession>A0A7W9JFX4</accession>
<feature type="signal peptide" evidence="1">
    <location>
        <begin position="1"/>
        <end position="24"/>
    </location>
</feature>
<dbReference type="Gene3D" id="3.75.10.10">
    <property type="entry name" value="L-arginine/glycine Amidinotransferase, Chain A"/>
    <property type="match status" value="1"/>
</dbReference>
<proteinExistence type="predicted"/>
<dbReference type="GO" id="GO:0005509">
    <property type="term" value="F:calcium ion binding"/>
    <property type="evidence" value="ECO:0007669"/>
    <property type="project" value="InterPro"/>
</dbReference>
<reference evidence="3 4" key="1">
    <citation type="submission" date="2020-08" db="EMBL/GenBank/DDBJ databases">
        <title>Sequencing the genomes of 1000 actinobacteria strains.</title>
        <authorList>
            <person name="Klenk H.-P."/>
        </authorList>
    </citation>
    <scope>NUCLEOTIDE SEQUENCE [LARGE SCALE GENOMIC DNA]</scope>
    <source>
        <strain evidence="3 4">DSM 28967</strain>
    </source>
</reference>
<dbReference type="GO" id="GO:0005737">
    <property type="term" value="C:cytoplasm"/>
    <property type="evidence" value="ECO:0007669"/>
    <property type="project" value="InterPro"/>
</dbReference>
<dbReference type="AlphaFoldDB" id="A0A7W9JFX4"/>
<evidence type="ECO:0000313" key="3">
    <source>
        <dbReference type="EMBL" id="MBB5841358.1"/>
    </source>
</evidence>
<organism evidence="3 4">
    <name type="scientific">Kribbella italica</name>
    <dbReference type="NCBI Taxonomy" id="1540520"/>
    <lineage>
        <taxon>Bacteria</taxon>
        <taxon>Bacillati</taxon>
        <taxon>Actinomycetota</taxon>
        <taxon>Actinomycetes</taxon>
        <taxon>Propionibacteriales</taxon>
        <taxon>Kribbellaceae</taxon>
        <taxon>Kribbella</taxon>
    </lineage>
</organism>
<dbReference type="GO" id="GO:0004668">
    <property type="term" value="F:protein-arginine deiminase activity"/>
    <property type="evidence" value="ECO:0007669"/>
    <property type="project" value="UniProtKB-EC"/>
</dbReference>
<dbReference type="InterPro" id="IPR004303">
    <property type="entry name" value="PAD"/>
</dbReference>
<dbReference type="Proteomes" id="UP000549971">
    <property type="component" value="Unassembled WGS sequence"/>
</dbReference>
<name>A0A7W9JFX4_9ACTN</name>
<evidence type="ECO:0000259" key="2">
    <source>
        <dbReference type="Pfam" id="PF03068"/>
    </source>
</evidence>
<dbReference type="Pfam" id="PF03068">
    <property type="entry name" value="PAD"/>
    <property type="match status" value="1"/>
</dbReference>
<dbReference type="RefSeq" id="WP_184804570.1">
    <property type="nucleotide sequence ID" value="NZ_JACHMY010000001.1"/>
</dbReference>
<evidence type="ECO:0000313" key="4">
    <source>
        <dbReference type="Proteomes" id="UP000549971"/>
    </source>
</evidence>
<dbReference type="EMBL" id="JACHMY010000001">
    <property type="protein sequence ID" value="MBB5841358.1"/>
    <property type="molecule type" value="Genomic_DNA"/>
</dbReference>
<comment type="caution">
    <text evidence="3">The sequence shown here is derived from an EMBL/GenBank/DDBJ whole genome shotgun (WGS) entry which is preliminary data.</text>
</comment>